<dbReference type="Proteomes" id="UP001168528">
    <property type="component" value="Unassembled WGS sequence"/>
</dbReference>
<dbReference type="EMBL" id="JAUKPO010000028">
    <property type="protein sequence ID" value="MDO1450330.1"/>
    <property type="molecule type" value="Genomic_DNA"/>
</dbReference>
<accession>A0ABT8RE50</accession>
<proteinExistence type="predicted"/>
<comment type="caution">
    <text evidence="2">The sequence shown here is derived from an EMBL/GenBank/DDBJ whole genome shotgun (WGS) entry which is preliminary data.</text>
</comment>
<evidence type="ECO:0000313" key="3">
    <source>
        <dbReference type="Proteomes" id="UP001168528"/>
    </source>
</evidence>
<keyword evidence="3" id="KW-1185">Reference proteome</keyword>
<dbReference type="RefSeq" id="WP_302041131.1">
    <property type="nucleotide sequence ID" value="NZ_JAUKPO010000028.1"/>
</dbReference>
<evidence type="ECO:0000259" key="1">
    <source>
        <dbReference type="Pfam" id="PF00144"/>
    </source>
</evidence>
<dbReference type="InterPro" id="IPR050491">
    <property type="entry name" value="AmpC-like"/>
</dbReference>
<protein>
    <submittedName>
        <fullName evidence="2">Serine hydrolase domain-containing protein</fullName>
        <ecNumber evidence="2">3.1.1.103</ecNumber>
    </submittedName>
</protein>
<dbReference type="Gene3D" id="3.40.710.10">
    <property type="entry name" value="DD-peptidase/beta-lactamase superfamily"/>
    <property type="match status" value="1"/>
</dbReference>
<evidence type="ECO:0000313" key="2">
    <source>
        <dbReference type="EMBL" id="MDO1450330.1"/>
    </source>
</evidence>
<dbReference type="GO" id="GO:0016787">
    <property type="term" value="F:hydrolase activity"/>
    <property type="evidence" value="ECO:0007669"/>
    <property type="project" value="UniProtKB-KW"/>
</dbReference>
<dbReference type="SUPFAM" id="SSF56601">
    <property type="entry name" value="beta-lactamase/transpeptidase-like"/>
    <property type="match status" value="1"/>
</dbReference>
<gene>
    <name evidence="2" type="ORF">Q0590_28905</name>
</gene>
<dbReference type="InterPro" id="IPR001466">
    <property type="entry name" value="Beta-lactam-related"/>
</dbReference>
<sequence>MKKVFAILFLFTLIGCDKSPSSEREIDAILDEFEWQLQKDLRDDNLNGSMSMVIVKGDQIIRSKAFGISDLKGLQADTNNIYRIGSISKSFTAFLMMQLIKEGTISLDEPVEKYLPEVRKIKGYSDSTKFTFRQLASHTSGLTHLPHMQYRHGSVEEWESILVDCLPFTDFTHKPGEKYNYSNIGFGILGLALSRASDKPFIELMQTKVFDPLGMTNTFYTIPKDRMQHWAHGRSGGPMGGYDDERPEKELVGRSWAVPNGGIWSTANDLARFMICNMGYSQIVSQDDLIAMQTTQTPEGSWEENYGLGFTIYQDSIVHTIGHQGGTPGYRANLLFETDSQYGVVLLRNYNWGITDLNLRSTVLLRELKEVLTTQN</sequence>
<feature type="domain" description="Beta-lactamase-related" evidence="1">
    <location>
        <begin position="49"/>
        <end position="351"/>
    </location>
</feature>
<dbReference type="EC" id="3.1.1.103" evidence="2"/>
<dbReference type="PROSITE" id="PS51257">
    <property type="entry name" value="PROKAR_LIPOPROTEIN"/>
    <property type="match status" value="1"/>
</dbReference>
<name>A0ABT8RE50_9BACT</name>
<dbReference type="InterPro" id="IPR012338">
    <property type="entry name" value="Beta-lactam/transpept-like"/>
</dbReference>
<dbReference type="PANTHER" id="PTHR46825">
    <property type="entry name" value="D-ALANYL-D-ALANINE-CARBOXYPEPTIDASE/ENDOPEPTIDASE AMPH"/>
    <property type="match status" value="1"/>
</dbReference>
<reference evidence="2" key="1">
    <citation type="submission" date="2023-07" db="EMBL/GenBank/DDBJ databases">
        <title>The genome sequence of Rhodocytophaga aerolata KACC 12507.</title>
        <authorList>
            <person name="Zhang X."/>
        </authorList>
    </citation>
    <scope>NUCLEOTIDE SEQUENCE</scope>
    <source>
        <strain evidence="2">KACC 12507</strain>
    </source>
</reference>
<keyword evidence="2" id="KW-0378">Hydrolase</keyword>
<dbReference type="Pfam" id="PF00144">
    <property type="entry name" value="Beta-lactamase"/>
    <property type="match status" value="1"/>
</dbReference>
<dbReference type="PANTHER" id="PTHR46825:SF8">
    <property type="entry name" value="BETA-LACTAMASE-RELATED"/>
    <property type="match status" value="1"/>
</dbReference>
<organism evidence="2 3">
    <name type="scientific">Rhodocytophaga aerolata</name>
    <dbReference type="NCBI Taxonomy" id="455078"/>
    <lineage>
        <taxon>Bacteria</taxon>
        <taxon>Pseudomonadati</taxon>
        <taxon>Bacteroidota</taxon>
        <taxon>Cytophagia</taxon>
        <taxon>Cytophagales</taxon>
        <taxon>Rhodocytophagaceae</taxon>
        <taxon>Rhodocytophaga</taxon>
    </lineage>
</organism>